<reference evidence="8 9" key="1">
    <citation type="submission" date="2017-09" db="EMBL/GenBank/DDBJ databases">
        <title>Depth-based differentiation of microbial function through sediment-hosted aquifers and enrichment of novel symbionts in the deep terrestrial subsurface.</title>
        <authorList>
            <person name="Probst A.J."/>
            <person name="Ladd B."/>
            <person name="Jarett J.K."/>
            <person name="Geller-Mcgrath D.E."/>
            <person name="Sieber C.M."/>
            <person name="Emerson J.B."/>
            <person name="Anantharaman K."/>
            <person name="Thomas B.C."/>
            <person name="Malmstrom R."/>
            <person name="Stieglmeier M."/>
            <person name="Klingl A."/>
            <person name="Woyke T."/>
            <person name="Ryan C.M."/>
            <person name="Banfield J.F."/>
        </authorList>
    </citation>
    <scope>NUCLEOTIDE SEQUENCE [LARGE SCALE GENOMIC DNA]</scope>
    <source>
        <strain evidence="8">CG23_combo_of_CG06-09_8_20_14_all_37_87_8</strain>
    </source>
</reference>
<evidence type="ECO:0000313" key="8">
    <source>
        <dbReference type="EMBL" id="PIP31799.1"/>
    </source>
</evidence>
<evidence type="ECO:0000259" key="7">
    <source>
        <dbReference type="PROSITE" id="PS51379"/>
    </source>
</evidence>
<keyword evidence="4 6" id="KW-0408">Iron</keyword>
<evidence type="ECO:0000256" key="2">
    <source>
        <dbReference type="ARBA" id="ARBA00022723"/>
    </source>
</evidence>
<keyword evidence="2 6" id="KW-0479">Metal-binding</keyword>
<dbReference type="GO" id="GO:0051536">
    <property type="term" value="F:iron-sulfur cluster binding"/>
    <property type="evidence" value="ECO:0007669"/>
    <property type="project" value="UniProtKB-KW"/>
</dbReference>
<organism evidence="8 9">
    <name type="scientific">bacterium (Candidatus Gribaldobacteria) CG23_combo_of_CG06-09_8_20_14_all_37_87_8</name>
    <dbReference type="NCBI Taxonomy" id="2014278"/>
    <lineage>
        <taxon>Bacteria</taxon>
        <taxon>Candidatus Gribaldobacteria</taxon>
    </lineage>
</organism>
<comment type="caution">
    <text evidence="8">The sequence shown here is derived from an EMBL/GenBank/DDBJ whole genome shotgun (WGS) entry which is preliminary data.</text>
</comment>
<evidence type="ECO:0000256" key="1">
    <source>
        <dbReference type="ARBA" id="ARBA00022448"/>
    </source>
</evidence>
<evidence type="ECO:0000256" key="6">
    <source>
        <dbReference type="RuleBase" id="RU368020"/>
    </source>
</evidence>
<dbReference type="SUPFAM" id="SSF54862">
    <property type="entry name" value="4Fe-4S ferredoxins"/>
    <property type="match status" value="1"/>
</dbReference>
<feature type="domain" description="4Fe-4S ferredoxin-type" evidence="7">
    <location>
        <begin position="1"/>
        <end position="29"/>
    </location>
</feature>
<dbReference type="GO" id="GO:0009055">
    <property type="term" value="F:electron transfer activity"/>
    <property type="evidence" value="ECO:0007669"/>
    <property type="project" value="UniProtKB-UniRule"/>
</dbReference>
<evidence type="ECO:0000256" key="3">
    <source>
        <dbReference type="ARBA" id="ARBA00022982"/>
    </source>
</evidence>
<dbReference type="PANTHER" id="PTHR36923:SF3">
    <property type="entry name" value="FERREDOXIN"/>
    <property type="match status" value="1"/>
</dbReference>
<dbReference type="Pfam" id="PF13459">
    <property type="entry name" value="Fer4_15"/>
    <property type="match status" value="1"/>
</dbReference>
<keyword evidence="1 6" id="KW-0813">Transport</keyword>
<protein>
    <recommendedName>
        <fullName evidence="6">Ferredoxin</fullName>
    </recommendedName>
</protein>
<accession>A0A2G9ZF42</accession>
<dbReference type="AlphaFoldDB" id="A0A2G9ZF42"/>
<dbReference type="InterPro" id="IPR017896">
    <property type="entry name" value="4Fe4S_Fe-S-bd"/>
</dbReference>
<dbReference type="EMBL" id="PCSB01000031">
    <property type="protein sequence ID" value="PIP31799.1"/>
    <property type="molecule type" value="Genomic_DNA"/>
</dbReference>
<dbReference type="InterPro" id="IPR051269">
    <property type="entry name" value="Fe-S_cluster_ET"/>
</dbReference>
<dbReference type="PRINTS" id="PR00352">
    <property type="entry name" value="3FE4SFRDOXIN"/>
</dbReference>
<keyword evidence="5 6" id="KW-0411">Iron-sulfur</keyword>
<evidence type="ECO:0000313" key="9">
    <source>
        <dbReference type="Proteomes" id="UP000230447"/>
    </source>
</evidence>
<dbReference type="PROSITE" id="PS51379">
    <property type="entry name" value="4FE4S_FER_2"/>
    <property type="match status" value="1"/>
</dbReference>
<dbReference type="PANTHER" id="PTHR36923">
    <property type="entry name" value="FERREDOXIN"/>
    <property type="match status" value="1"/>
</dbReference>
<keyword evidence="3 6" id="KW-0249">Electron transport</keyword>
<name>A0A2G9ZF42_9BACT</name>
<sequence>MQITLERSKCIGCGACASICSDVFRMAHDGKSSLKDTELSDLQKIETEIACPKEAVEICPVKCIKVK</sequence>
<comment type="function">
    <text evidence="6">Ferredoxins are iron-sulfur proteins that transfer electrons in a wide variety of metabolic reactions.</text>
</comment>
<proteinExistence type="predicted"/>
<dbReference type="Gene3D" id="3.30.70.20">
    <property type="match status" value="1"/>
</dbReference>
<dbReference type="InterPro" id="IPR001080">
    <property type="entry name" value="3Fe4S_ferredoxin"/>
</dbReference>
<evidence type="ECO:0000256" key="4">
    <source>
        <dbReference type="ARBA" id="ARBA00023004"/>
    </source>
</evidence>
<dbReference type="Proteomes" id="UP000230447">
    <property type="component" value="Unassembled WGS sequence"/>
</dbReference>
<evidence type="ECO:0000256" key="5">
    <source>
        <dbReference type="ARBA" id="ARBA00023014"/>
    </source>
</evidence>
<gene>
    <name evidence="8" type="ORF">COX24_01555</name>
</gene>
<dbReference type="GO" id="GO:0005506">
    <property type="term" value="F:iron ion binding"/>
    <property type="evidence" value="ECO:0007669"/>
    <property type="project" value="UniProtKB-UniRule"/>
</dbReference>